<name>A0A251S953_HELAN</name>
<dbReference type="EMBL" id="CM007904">
    <property type="protein sequence ID" value="OTF95364.1"/>
    <property type="molecule type" value="Genomic_DNA"/>
</dbReference>
<dbReference type="AlphaFoldDB" id="A0A251S953"/>
<dbReference type="Gramene" id="mRNA:HanXRQr2_Chr15g0699521">
    <property type="protein sequence ID" value="mRNA:HanXRQr2_Chr15g0699521"/>
    <property type="gene ID" value="HanXRQr2_Chr15g0699521"/>
</dbReference>
<evidence type="ECO:0000313" key="2">
    <source>
        <dbReference type="EMBL" id="OTF95364.1"/>
    </source>
</evidence>
<proteinExistence type="predicted"/>
<evidence type="ECO:0000313" key="1">
    <source>
        <dbReference type="EMBL" id="KAF5765078.1"/>
    </source>
</evidence>
<keyword evidence="3" id="KW-1185">Reference proteome</keyword>
<gene>
    <name evidence="2" type="ORF">HannXRQ_Chr15g0482251</name>
    <name evidence="1" type="ORF">HanXRQr2_Chr15g0699521</name>
</gene>
<reference evidence="2" key="2">
    <citation type="submission" date="2017-02" db="EMBL/GenBank/DDBJ databases">
        <title>Sunflower complete genome.</title>
        <authorList>
            <person name="Langlade N."/>
            <person name="Munos S."/>
        </authorList>
    </citation>
    <scope>NUCLEOTIDE SEQUENCE [LARGE SCALE GENOMIC DNA]</scope>
    <source>
        <tissue evidence="2">Leaves</tissue>
    </source>
</reference>
<dbReference type="Proteomes" id="UP000215914">
    <property type="component" value="Chromosome 15"/>
</dbReference>
<accession>A0A251S953</accession>
<sequence length="53" mass="6145">MPKKQPVAPRRSKLKLPAAAIKAKSVKEKKDMDLMRLGVKMCAMRMMTMERRK</sequence>
<reference evidence="1" key="3">
    <citation type="submission" date="2020-06" db="EMBL/GenBank/DDBJ databases">
        <title>Helianthus annuus Genome sequencing and assembly Release 2.</title>
        <authorList>
            <person name="Gouzy J."/>
            <person name="Langlade N."/>
            <person name="Munos S."/>
        </authorList>
    </citation>
    <scope>NUCLEOTIDE SEQUENCE</scope>
    <source>
        <tissue evidence="1">Leaves</tissue>
    </source>
</reference>
<dbReference type="EMBL" id="MNCJ02000330">
    <property type="protein sequence ID" value="KAF5765078.1"/>
    <property type="molecule type" value="Genomic_DNA"/>
</dbReference>
<protein>
    <submittedName>
        <fullName evidence="2">Uncharacterized protein</fullName>
    </submittedName>
</protein>
<dbReference type="InParanoid" id="A0A251S953"/>
<evidence type="ECO:0000313" key="3">
    <source>
        <dbReference type="Proteomes" id="UP000215914"/>
    </source>
</evidence>
<reference evidence="1 3" key="1">
    <citation type="journal article" date="2017" name="Nature">
        <title>The sunflower genome provides insights into oil metabolism, flowering and Asterid evolution.</title>
        <authorList>
            <person name="Badouin H."/>
            <person name="Gouzy J."/>
            <person name="Grassa C.J."/>
            <person name="Murat F."/>
            <person name="Staton S.E."/>
            <person name="Cottret L."/>
            <person name="Lelandais-Briere C."/>
            <person name="Owens G.L."/>
            <person name="Carrere S."/>
            <person name="Mayjonade B."/>
            <person name="Legrand L."/>
            <person name="Gill N."/>
            <person name="Kane N.C."/>
            <person name="Bowers J.E."/>
            <person name="Hubner S."/>
            <person name="Bellec A."/>
            <person name="Berard A."/>
            <person name="Berges H."/>
            <person name="Blanchet N."/>
            <person name="Boniface M.C."/>
            <person name="Brunel D."/>
            <person name="Catrice O."/>
            <person name="Chaidir N."/>
            <person name="Claudel C."/>
            <person name="Donnadieu C."/>
            <person name="Faraut T."/>
            <person name="Fievet G."/>
            <person name="Helmstetter N."/>
            <person name="King M."/>
            <person name="Knapp S.J."/>
            <person name="Lai Z."/>
            <person name="Le Paslier M.C."/>
            <person name="Lippi Y."/>
            <person name="Lorenzon L."/>
            <person name="Mandel J.R."/>
            <person name="Marage G."/>
            <person name="Marchand G."/>
            <person name="Marquand E."/>
            <person name="Bret-Mestries E."/>
            <person name="Morien E."/>
            <person name="Nambeesan S."/>
            <person name="Nguyen T."/>
            <person name="Pegot-Espagnet P."/>
            <person name="Pouilly N."/>
            <person name="Raftis F."/>
            <person name="Sallet E."/>
            <person name="Schiex T."/>
            <person name="Thomas J."/>
            <person name="Vandecasteele C."/>
            <person name="Vares D."/>
            <person name="Vear F."/>
            <person name="Vautrin S."/>
            <person name="Crespi M."/>
            <person name="Mangin B."/>
            <person name="Burke J.M."/>
            <person name="Salse J."/>
            <person name="Munos S."/>
            <person name="Vincourt P."/>
            <person name="Rieseberg L.H."/>
            <person name="Langlade N.B."/>
        </authorList>
    </citation>
    <scope>NUCLEOTIDE SEQUENCE [LARGE SCALE GENOMIC DNA]</scope>
    <source>
        <strain evidence="3">cv. SF193</strain>
        <tissue evidence="1">Leaves</tissue>
    </source>
</reference>
<organism evidence="2 3">
    <name type="scientific">Helianthus annuus</name>
    <name type="common">Common sunflower</name>
    <dbReference type="NCBI Taxonomy" id="4232"/>
    <lineage>
        <taxon>Eukaryota</taxon>
        <taxon>Viridiplantae</taxon>
        <taxon>Streptophyta</taxon>
        <taxon>Embryophyta</taxon>
        <taxon>Tracheophyta</taxon>
        <taxon>Spermatophyta</taxon>
        <taxon>Magnoliopsida</taxon>
        <taxon>eudicotyledons</taxon>
        <taxon>Gunneridae</taxon>
        <taxon>Pentapetalae</taxon>
        <taxon>asterids</taxon>
        <taxon>campanulids</taxon>
        <taxon>Asterales</taxon>
        <taxon>Asteraceae</taxon>
        <taxon>Asteroideae</taxon>
        <taxon>Heliantheae alliance</taxon>
        <taxon>Heliantheae</taxon>
        <taxon>Helianthus</taxon>
    </lineage>
</organism>